<feature type="domain" description="Saposin B-type" evidence="3">
    <location>
        <begin position="31"/>
        <end position="124"/>
    </location>
</feature>
<dbReference type="AlphaFoldDB" id="A0AAV7M090"/>
<proteinExistence type="predicted"/>
<evidence type="ECO:0000256" key="2">
    <source>
        <dbReference type="SAM" id="SignalP"/>
    </source>
</evidence>
<evidence type="ECO:0000313" key="5">
    <source>
        <dbReference type="Proteomes" id="UP001066276"/>
    </source>
</evidence>
<dbReference type="InterPro" id="IPR008139">
    <property type="entry name" value="SaposinB_dom"/>
</dbReference>
<keyword evidence="1" id="KW-1015">Disulfide bond</keyword>
<evidence type="ECO:0000259" key="3">
    <source>
        <dbReference type="PROSITE" id="PS50015"/>
    </source>
</evidence>
<dbReference type="EMBL" id="JANPWB010000014">
    <property type="protein sequence ID" value="KAJ1096205.1"/>
    <property type="molecule type" value="Genomic_DNA"/>
</dbReference>
<evidence type="ECO:0000256" key="1">
    <source>
        <dbReference type="ARBA" id="ARBA00023157"/>
    </source>
</evidence>
<accession>A0AAV7M090</accession>
<gene>
    <name evidence="4" type="ORF">NDU88_001349</name>
</gene>
<protein>
    <recommendedName>
        <fullName evidence="3">Saposin B-type domain-containing protein</fullName>
    </recommendedName>
</protein>
<feature type="signal peptide" evidence="2">
    <location>
        <begin position="1"/>
        <end position="21"/>
    </location>
</feature>
<name>A0AAV7M090_PLEWA</name>
<keyword evidence="5" id="KW-1185">Reference proteome</keyword>
<dbReference type="Proteomes" id="UP001066276">
    <property type="component" value="Chromosome 10"/>
</dbReference>
<dbReference type="PROSITE" id="PS50015">
    <property type="entry name" value="SAP_B"/>
    <property type="match status" value="1"/>
</dbReference>
<comment type="caution">
    <text evidence="4">The sequence shown here is derived from an EMBL/GenBank/DDBJ whole genome shotgun (WGS) entry which is preliminary data.</text>
</comment>
<reference evidence="4" key="1">
    <citation type="journal article" date="2022" name="bioRxiv">
        <title>Sequencing and chromosome-scale assembly of the giantPleurodeles waltlgenome.</title>
        <authorList>
            <person name="Brown T."/>
            <person name="Elewa A."/>
            <person name="Iarovenko S."/>
            <person name="Subramanian E."/>
            <person name="Araus A.J."/>
            <person name="Petzold A."/>
            <person name="Susuki M."/>
            <person name="Suzuki K.-i.T."/>
            <person name="Hayashi T."/>
            <person name="Toyoda A."/>
            <person name="Oliveira C."/>
            <person name="Osipova E."/>
            <person name="Leigh N.D."/>
            <person name="Simon A."/>
            <person name="Yun M.H."/>
        </authorList>
    </citation>
    <scope>NUCLEOTIDE SEQUENCE</scope>
    <source>
        <strain evidence="4">20211129_DDA</strain>
        <tissue evidence="4">Liver</tissue>
    </source>
</reference>
<feature type="chain" id="PRO_5043328118" description="Saposin B-type domain-containing protein" evidence="2">
    <location>
        <begin position="22"/>
        <end position="172"/>
    </location>
</feature>
<keyword evidence="2" id="KW-0732">Signal</keyword>
<evidence type="ECO:0000313" key="4">
    <source>
        <dbReference type="EMBL" id="KAJ1096205.1"/>
    </source>
</evidence>
<sequence length="172" mass="19301">MNAWEAAALLAVLSIFAPVSAVLVLPKGVNRTTYCESCLATVQELKSGLSLPSPELSKSTVEKELRKVCQAQIFKESKLLSAKACKHLVDINKGPFVEVILTENKDKLEAFLCYEHSKACTGLKREDFRDKTEGFHDTMVEEILKREGQKVRRVKPVHHGNSNNMAFRKEEL</sequence>
<organism evidence="4 5">
    <name type="scientific">Pleurodeles waltl</name>
    <name type="common">Iberian ribbed newt</name>
    <dbReference type="NCBI Taxonomy" id="8319"/>
    <lineage>
        <taxon>Eukaryota</taxon>
        <taxon>Metazoa</taxon>
        <taxon>Chordata</taxon>
        <taxon>Craniata</taxon>
        <taxon>Vertebrata</taxon>
        <taxon>Euteleostomi</taxon>
        <taxon>Amphibia</taxon>
        <taxon>Batrachia</taxon>
        <taxon>Caudata</taxon>
        <taxon>Salamandroidea</taxon>
        <taxon>Salamandridae</taxon>
        <taxon>Pleurodelinae</taxon>
        <taxon>Pleurodeles</taxon>
    </lineage>
</organism>